<keyword evidence="2" id="KW-1185">Reference proteome</keyword>
<dbReference type="Proteomes" id="UP000297703">
    <property type="component" value="Unassembled WGS sequence"/>
</dbReference>
<proteinExistence type="predicted"/>
<reference evidence="1 2" key="1">
    <citation type="submission" date="2019-04" db="EMBL/GenBank/DDBJ databases">
        <title>Draft genome of the big-headed turtle Platysternon megacephalum.</title>
        <authorList>
            <person name="Gong S."/>
        </authorList>
    </citation>
    <scope>NUCLEOTIDE SEQUENCE [LARGE SCALE GENOMIC DNA]</scope>
    <source>
        <strain evidence="1">DO16091913</strain>
        <tissue evidence="1">Muscle</tissue>
    </source>
</reference>
<evidence type="ECO:0000313" key="1">
    <source>
        <dbReference type="EMBL" id="TFK02291.1"/>
    </source>
</evidence>
<organism evidence="1 2">
    <name type="scientific">Platysternon megacephalum</name>
    <name type="common">big-headed turtle</name>
    <dbReference type="NCBI Taxonomy" id="55544"/>
    <lineage>
        <taxon>Eukaryota</taxon>
        <taxon>Metazoa</taxon>
        <taxon>Chordata</taxon>
        <taxon>Craniata</taxon>
        <taxon>Vertebrata</taxon>
        <taxon>Euteleostomi</taxon>
        <taxon>Archelosauria</taxon>
        <taxon>Testudinata</taxon>
        <taxon>Testudines</taxon>
        <taxon>Cryptodira</taxon>
        <taxon>Durocryptodira</taxon>
        <taxon>Testudinoidea</taxon>
        <taxon>Platysternidae</taxon>
        <taxon>Platysternon</taxon>
    </lineage>
</organism>
<gene>
    <name evidence="1" type="ORF">DR999_PMT15366</name>
</gene>
<name>A0A4D9DWD5_9SAUR</name>
<evidence type="ECO:0000313" key="2">
    <source>
        <dbReference type="Proteomes" id="UP000297703"/>
    </source>
</evidence>
<comment type="caution">
    <text evidence="1">The sequence shown here is derived from an EMBL/GenBank/DDBJ whole genome shotgun (WGS) entry which is preliminary data.</text>
</comment>
<sequence>MQPKEGCTKLGSCVGAQKHLGKLILWGCLDKLGGWVGGSGRGSWGSATRSWVCEVDKGQLGGGGLEKLRVYLDLRGENLREGCVCVCRGTLGDWRGNFEEAGESLGSPGPPFTCCCLLGSPHCSTPAQIQQREQ</sequence>
<accession>A0A4D9DWD5</accession>
<protein>
    <submittedName>
        <fullName evidence="1">Cation-independent mannose-6-phosphate receptor</fullName>
    </submittedName>
</protein>
<dbReference type="AlphaFoldDB" id="A0A4D9DWD5"/>
<reference evidence="1 2" key="2">
    <citation type="submission" date="2019-04" db="EMBL/GenBank/DDBJ databases">
        <title>The genome sequence of big-headed turtle.</title>
        <authorList>
            <person name="Gong S."/>
        </authorList>
    </citation>
    <scope>NUCLEOTIDE SEQUENCE [LARGE SCALE GENOMIC DNA]</scope>
    <source>
        <strain evidence="1">DO16091913</strain>
        <tissue evidence="1">Muscle</tissue>
    </source>
</reference>
<keyword evidence="1" id="KW-0675">Receptor</keyword>
<dbReference type="EMBL" id="QXTE01000195">
    <property type="protein sequence ID" value="TFK02291.1"/>
    <property type="molecule type" value="Genomic_DNA"/>
</dbReference>